<dbReference type="Proteomes" id="UP000240739">
    <property type="component" value="Unassembled WGS sequence"/>
</dbReference>
<dbReference type="InterPro" id="IPR029063">
    <property type="entry name" value="SAM-dependent_MTases_sf"/>
</dbReference>
<dbReference type="RefSeq" id="WP_107569175.1">
    <property type="nucleotide sequence ID" value="NZ_PYYB01000001.1"/>
</dbReference>
<keyword evidence="2" id="KW-0808">Transferase</keyword>
<keyword evidence="2" id="KW-0489">Methyltransferase</keyword>
<evidence type="ECO:0000313" key="3">
    <source>
        <dbReference type="Proteomes" id="UP000240739"/>
    </source>
</evidence>
<dbReference type="AlphaFoldDB" id="A0A2T4UMM4"/>
<dbReference type="Gene3D" id="3.40.50.150">
    <property type="entry name" value="Vaccinia Virus protein VP39"/>
    <property type="match status" value="1"/>
</dbReference>
<dbReference type="PANTHER" id="PTHR42912">
    <property type="entry name" value="METHYLTRANSFERASE"/>
    <property type="match status" value="1"/>
</dbReference>
<dbReference type="InterPro" id="IPR013216">
    <property type="entry name" value="Methyltransf_11"/>
</dbReference>
<feature type="domain" description="Methyltransferase type 11" evidence="1">
    <location>
        <begin position="62"/>
        <end position="159"/>
    </location>
</feature>
<dbReference type="OrthoDB" id="5566900at2"/>
<dbReference type="InterPro" id="IPR050508">
    <property type="entry name" value="Methyltransf_Superfamily"/>
</dbReference>
<dbReference type="Pfam" id="PF08241">
    <property type="entry name" value="Methyltransf_11"/>
    <property type="match status" value="1"/>
</dbReference>
<dbReference type="GO" id="GO:0032259">
    <property type="term" value="P:methylation"/>
    <property type="evidence" value="ECO:0007669"/>
    <property type="project" value="UniProtKB-KW"/>
</dbReference>
<accession>A0A2T4UMM4</accession>
<reference evidence="2 3" key="1">
    <citation type="submission" date="2018-03" db="EMBL/GenBank/DDBJ databases">
        <title>Aquarubrobacter algicola gen. nov., sp. nov., a novel actinobacterium isolated from shallow eutrophic lake during the end of cyanobacterial harmful algal blooms.</title>
        <authorList>
            <person name="Chun S.J."/>
        </authorList>
    </citation>
    <scope>NUCLEOTIDE SEQUENCE [LARGE SCALE GENOMIC DNA]</scope>
    <source>
        <strain evidence="2 3">Seoho-28</strain>
    </source>
</reference>
<proteinExistence type="predicted"/>
<organism evidence="2 3">
    <name type="scientific">Paraconexibacter algicola</name>
    <dbReference type="NCBI Taxonomy" id="2133960"/>
    <lineage>
        <taxon>Bacteria</taxon>
        <taxon>Bacillati</taxon>
        <taxon>Actinomycetota</taxon>
        <taxon>Thermoleophilia</taxon>
        <taxon>Solirubrobacterales</taxon>
        <taxon>Paraconexibacteraceae</taxon>
        <taxon>Paraconexibacter</taxon>
    </lineage>
</organism>
<evidence type="ECO:0000313" key="2">
    <source>
        <dbReference type="EMBL" id="PTL60497.1"/>
    </source>
</evidence>
<dbReference type="SUPFAM" id="SSF53335">
    <property type="entry name" value="S-adenosyl-L-methionine-dependent methyltransferases"/>
    <property type="match status" value="1"/>
</dbReference>
<dbReference type="CDD" id="cd02440">
    <property type="entry name" value="AdoMet_MTases"/>
    <property type="match status" value="1"/>
</dbReference>
<gene>
    <name evidence="2" type="ORF">C7Y72_13035</name>
</gene>
<name>A0A2T4UMM4_9ACTN</name>
<evidence type="ECO:0000259" key="1">
    <source>
        <dbReference type="Pfam" id="PF08241"/>
    </source>
</evidence>
<protein>
    <submittedName>
        <fullName evidence="2">Class I SAM-dependent methyltransferase</fullName>
    </submittedName>
</protein>
<sequence>MPSPATATPEEIRDVNTRYHDGAAAQYDAKWGIDFGAIGQRQVLGKLEKALGAPLPVYDRALEIGAGTGYFTLNLMQAGVVRAAVCSDISQGMMDTCAGNAARLGLDVETVVTDAEKLPFEDASFDLVLGHAVLHHLPDLDQAFREFFRVLKPGGTLYFAGEPSEIGDRIAAYPKRGATRVAPLWRAVLRARKAPEGHTDGGAENHQLESVVDVHAFVPDDLRGHATQAGFSAVKVRGEELLANWFGWANRALESSAEQEDVPWLWRQYAYRGYLAFQAVDRALLESRLPPQIFYNLIVSARKPG</sequence>
<dbReference type="PANTHER" id="PTHR42912:SF93">
    <property type="entry name" value="N6-ADENOSINE-METHYLTRANSFERASE TMT1A"/>
    <property type="match status" value="1"/>
</dbReference>
<keyword evidence="3" id="KW-1185">Reference proteome</keyword>
<dbReference type="GO" id="GO:0008757">
    <property type="term" value="F:S-adenosylmethionine-dependent methyltransferase activity"/>
    <property type="evidence" value="ECO:0007669"/>
    <property type="project" value="InterPro"/>
</dbReference>
<comment type="caution">
    <text evidence="2">The sequence shown here is derived from an EMBL/GenBank/DDBJ whole genome shotgun (WGS) entry which is preliminary data.</text>
</comment>
<dbReference type="EMBL" id="PYYB01000001">
    <property type="protein sequence ID" value="PTL60497.1"/>
    <property type="molecule type" value="Genomic_DNA"/>
</dbReference>